<feature type="transmembrane region" description="Helical" evidence="1">
    <location>
        <begin position="100"/>
        <end position="122"/>
    </location>
</feature>
<feature type="domain" description="SH3b" evidence="2">
    <location>
        <begin position="157"/>
        <end position="224"/>
    </location>
</feature>
<dbReference type="Gene3D" id="2.30.30.40">
    <property type="entry name" value="SH3 Domains"/>
    <property type="match status" value="1"/>
</dbReference>
<dbReference type="SMART" id="SM00287">
    <property type="entry name" value="SH3b"/>
    <property type="match status" value="1"/>
</dbReference>
<dbReference type="EMBL" id="SHOE01000009">
    <property type="protein sequence ID" value="NKJ68216.1"/>
    <property type="molecule type" value="Genomic_DNA"/>
</dbReference>
<keyword evidence="1" id="KW-0472">Membrane</keyword>
<comment type="caution">
    <text evidence="3">The sequence shown here is derived from an EMBL/GenBank/DDBJ whole genome shotgun (WGS) entry which is preliminary data.</text>
</comment>
<sequence length="224" mass="25091">MQAATLPHASLFESAVKAAALSHGSVLESAIQAASFPHSSVFDTVVNSASLMRFDALSSLYTEQELTEFSEVLSEVDNNLQQESCSEIEAVKTLQKIPAFVLLFLKYLFNYIVMPLFVAAYLQPILQDYLQNNSEPPRVQKNTIKKLPQKHGIEITAANRFITGNGVRLRSSASTKVEIISYLEFGQLVYVLEKDRSWVKVAVPQTNAKPLEGWVLNEYTERFK</sequence>
<dbReference type="Pfam" id="PF08239">
    <property type="entry name" value="SH3_3"/>
    <property type="match status" value="1"/>
</dbReference>
<evidence type="ECO:0000259" key="2">
    <source>
        <dbReference type="SMART" id="SM00287"/>
    </source>
</evidence>
<keyword evidence="1" id="KW-1133">Transmembrane helix</keyword>
<evidence type="ECO:0000313" key="3">
    <source>
        <dbReference type="EMBL" id="NKJ68216.1"/>
    </source>
</evidence>
<reference evidence="3 4" key="1">
    <citation type="journal article" date="2019" name="Curr. Microbiol.">
        <title>Vibrio chemaguriensis sp. nov., from Sundarbans, Bay of Bengal.</title>
        <authorList>
            <person name="Ghosh A."/>
            <person name="Bhadury P."/>
        </authorList>
    </citation>
    <scope>NUCLEOTIDE SEQUENCE [LARGE SCALE GENOMIC DNA]</scope>
    <source>
        <strain evidence="3 4">Iso1</strain>
    </source>
</reference>
<protein>
    <submittedName>
        <fullName evidence="3">SH3 domain-containing protein</fullName>
    </submittedName>
</protein>
<gene>
    <name evidence="3" type="ORF">EX191_10485</name>
</gene>
<evidence type="ECO:0000313" key="4">
    <source>
        <dbReference type="Proteomes" id="UP000778757"/>
    </source>
</evidence>
<evidence type="ECO:0000256" key="1">
    <source>
        <dbReference type="SAM" id="Phobius"/>
    </source>
</evidence>
<keyword evidence="1" id="KW-0812">Transmembrane</keyword>
<dbReference type="InterPro" id="IPR003646">
    <property type="entry name" value="SH3-like_bac-type"/>
</dbReference>
<dbReference type="Proteomes" id="UP000778757">
    <property type="component" value="Unassembled WGS sequence"/>
</dbReference>
<organism evidence="3 4">
    <name type="scientific">Vibrio chemaguriensis</name>
    <dbReference type="NCBI Taxonomy" id="2527672"/>
    <lineage>
        <taxon>Bacteria</taxon>
        <taxon>Pseudomonadati</taxon>
        <taxon>Pseudomonadota</taxon>
        <taxon>Gammaproteobacteria</taxon>
        <taxon>Vibrionales</taxon>
        <taxon>Vibrionaceae</taxon>
        <taxon>Vibrio</taxon>
    </lineage>
</organism>
<accession>A0ABX1HXN9</accession>
<name>A0ABX1HXN9_9VIBR</name>
<proteinExistence type="predicted"/>
<keyword evidence="4" id="KW-1185">Reference proteome</keyword>